<feature type="transmembrane region" description="Helical" evidence="1">
    <location>
        <begin position="157"/>
        <end position="174"/>
    </location>
</feature>
<proteinExistence type="predicted"/>
<dbReference type="Proteomes" id="UP001239909">
    <property type="component" value="Unassembled WGS sequence"/>
</dbReference>
<protein>
    <recommendedName>
        <fullName evidence="5">PEP-CTERM sorting domain-containing protein</fullName>
    </recommendedName>
</protein>
<sequence>MDLRRFSAAAAVAGLALAGSAQAATYNESTDGDVSNAFGAPTAIPAGIDLITGTIFGGDSDYFVFPDLPDGVQTLTVTFTAPNFDGSLNVLAKDSPFTGAFDGFLASANPQNNVPLVINIPTTAGFTAPLYVGFVGNSGSASYSFAVPSNPAASGDVPLPAGGLLLVSGILLLGSRRRRG</sequence>
<keyword evidence="1" id="KW-0472">Membrane</keyword>
<name>A0ABQ6LD91_9RHOB</name>
<feature type="signal peptide" evidence="2">
    <location>
        <begin position="1"/>
        <end position="23"/>
    </location>
</feature>
<evidence type="ECO:0000313" key="4">
    <source>
        <dbReference type="Proteomes" id="UP001239909"/>
    </source>
</evidence>
<comment type="caution">
    <text evidence="3">The sequence shown here is derived from an EMBL/GenBank/DDBJ whole genome shotgun (WGS) entry which is preliminary data.</text>
</comment>
<dbReference type="RefSeq" id="WP_285669995.1">
    <property type="nucleotide sequence ID" value="NZ_BSYI01000003.1"/>
</dbReference>
<evidence type="ECO:0000256" key="1">
    <source>
        <dbReference type="SAM" id="Phobius"/>
    </source>
</evidence>
<keyword evidence="1" id="KW-0812">Transmembrane</keyword>
<keyword evidence="2" id="KW-0732">Signal</keyword>
<keyword evidence="1" id="KW-1133">Transmembrane helix</keyword>
<organism evidence="3 4">
    <name type="scientific">Paralimibaculum aggregatum</name>
    <dbReference type="NCBI Taxonomy" id="3036245"/>
    <lineage>
        <taxon>Bacteria</taxon>
        <taxon>Pseudomonadati</taxon>
        <taxon>Pseudomonadota</taxon>
        <taxon>Alphaproteobacteria</taxon>
        <taxon>Rhodobacterales</taxon>
        <taxon>Paracoccaceae</taxon>
        <taxon>Paralimibaculum</taxon>
    </lineage>
</organism>
<keyword evidence="4" id="KW-1185">Reference proteome</keyword>
<evidence type="ECO:0000256" key="2">
    <source>
        <dbReference type="SAM" id="SignalP"/>
    </source>
</evidence>
<feature type="chain" id="PRO_5046853581" description="PEP-CTERM sorting domain-containing protein" evidence="2">
    <location>
        <begin position="24"/>
        <end position="180"/>
    </location>
</feature>
<dbReference type="EMBL" id="BSYI01000003">
    <property type="protein sequence ID" value="GMG81333.1"/>
    <property type="molecule type" value="Genomic_DNA"/>
</dbReference>
<evidence type="ECO:0008006" key="5">
    <source>
        <dbReference type="Google" id="ProtNLM"/>
    </source>
</evidence>
<gene>
    <name evidence="3" type="ORF">LNKW23_05460</name>
</gene>
<reference evidence="3 4" key="1">
    <citation type="submission" date="2023-04" db="EMBL/GenBank/DDBJ databases">
        <title>Marinoamorphus aggregata gen. nov., sp. Nov., isolate from tissue of brittle star Ophioplocus japonicus.</title>
        <authorList>
            <person name="Kawano K."/>
            <person name="Sawayama S."/>
            <person name="Nakagawa S."/>
        </authorList>
    </citation>
    <scope>NUCLEOTIDE SEQUENCE [LARGE SCALE GENOMIC DNA]</scope>
    <source>
        <strain evidence="3 4">NKW23</strain>
    </source>
</reference>
<evidence type="ECO:0000313" key="3">
    <source>
        <dbReference type="EMBL" id="GMG81333.1"/>
    </source>
</evidence>
<accession>A0ABQ6LD91</accession>